<comment type="caution">
    <text evidence="1">The sequence shown here is derived from an EMBL/GenBank/DDBJ whole genome shotgun (WGS) entry which is preliminary data.</text>
</comment>
<keyword evidence="2" id="KW-1185">Reference proteome</keyword>
<reference evidence="1 2" key="1">
    <citation type="journal article" date="2024" name="J. Plant Pathol.">
        <title>Sequence and assembly of the genome of Seiridium unicorne, isolate CBS 538.82, causal agent of cypress canker disease.</title>
        <authorList>
            <person name="Scali E."/>
            <person name="Rocca G.D."/>
            <person name="Danti R."/>
            <person name="Garbelotto M."/>
            <person name="Barberini S."/>
            <person name="Baroncelli R."/>
            <person name="Emiliani G."/>
        </authorList>
    </citation>
    <scope>NUCLEOTIDE SEQUENCE [LARGE SCALE GENOMIC DNA]</scope>
    <source>
        <strain evidence="1 2">BM-138-508</strain>
    </source>
</reference>
<evidence type="ECO:0000313" key="2">
    <source>
        <dbReference type="Proteomes" id="UP001408356"/>
    </source>
</evidence>
<gene>
    <name evidence="1" type="ORF">SUNI508_00666</name>
</gene>
<dbReference type="Proteomes" id="UP001408356">
    <property type="component" value="Unassembled WGS sequence"/>
</dbReference>
<protein>
    <submittedName>
        <fullName evidence="1">Uncharacterized protein</fullName>
    </submittedName>
</protein>
<name>A0ABR2V858_9PEZI</name>
<sequence length="158" mass="17896">MKPVFTITILGIIVARFRRFDVPSVHPPQYMFKRFFSGEIMIPENHVRNFGFLGGVMAEKGGEEAAVSFQEDCRTLEDSATATGDRDDFVACFITLIVDHVRLRDLDYFRMDQITYLESIGTGSDEGGKESVSGNIFDILNSSVLLENRNMHERSWSC</sequence>
<accession>A0ABR2V858</accession>
<dbReference type="EMBL" id="JARVKF010000112">
    <property type="protein sequence ID" value="KAK9422803.1"/>
    <property type="molecule type" value="Genomic_DNA"/>
</dbReference>
<evidence type="ECO:0000313" key="1">
    <source>
        <dbReference type="EMBL" id="KAK9422803.1"/>
    </source>
</evidence>
<proteinExistence type="predicted"/>
<organism evidence="1 2">
    <name type="scientific">Seiridium unicorne</name>
    <dbReference type="NCBI Taxonomy" id="138068"/>
    <lineage>
        <taxon>Eukaryota</taxon>
        <taxon>Fungi</taxon>
        <taxon>Dikarya</taxon>
        <taxon>Ascomycota</taxon>
        <taxon>Pezizomycotina</taxon>
        <taxon>Sordariomycetes</taxon>
        <taxon>Xylariomycetidae</taxon>
        <taxon>Amphisphaeriales</taxon>
        <taxon>Sporocadaceae</taxon>
        <taxon>Seiridium</taxon>
    </lineage>
</organism>